<evidence type="ECO:0000313" key="2">
    <source>
        <dbReference type="EMBL" id="MBB6225920.1"/>
    </source>
</evidence>
<reference evidence="2 3" key="1">
    <citation type="submission" date="2020-08" db="EMBL/GenBank/DDBJ databases">
        <title>Genomic Encyclopedia of Type Strains, Phase IV (KMG-IV): sequencing the most valuable type-strain genomes for metagenomic binning, comparative biology and taxonomic classification.</title>
        <authorList>
            <person name="Goeker M."/>
        </authorList>
    </citation>
    <scope>NUCLEOTIDE SEQUENCE [LARGE SCALE GENOMIC DNA]</scope>
    <source>
        <strain evidence="2 3">DSM 102189</strain>
    </source>
</reference>
<accession>A0A841L0I9</accession>
<feature type="transmembrane region" description="Helical" evidence="1">
    <location>
        <begin position="134"/>
        <end position="155"/>
    </location>
</feature>
<evidence type="ECO:0008006" key="4">
    <source>
        <dbReference type="Google" id="ProtNLM"/>
    </source>
</evidence>
<dbReference type="RefSeq" id="WP_184193622.1">
    <property type="nucleotide sequence ID" value="NZ_JACIIV010000001.1"/>
</dbReference>
<keyword evidence="3" id="KW-1185">Reference proteome</keyword>
<protein>
    <recommendedName>
        <fullName evidence="4">DUF3618 domain-containing protein</fullName>
    </recommendedName>
</protein>
<name>A0A841L0I9_9SPHN</name>
<proteinExistence type="predicted"/>
<sequence>MSAESVSRLAADAQMKQQQLGSTIAELKTRANPEALMADALDTASIQGQRLLSKTKDTVSAHPIAIGAAVAALGLALFTRSTLANATVDLGDGADYTDYDDSYDSRSYIPQSAVSQEPASPSTPISLDSIEKAIAGNPVLSVVLGLAAGALLSAVTPKAK</sequence>
<dbReference type="EMBL" id="JACIIV010000001">
    <property type="protein sequence ID" value="MBB6225920.1"/>
    <property type="molecule type" value="Genomic_DNA"/>
</dbReference>
<keyword evidence="1" id="KW-0472">Membrane</keyword>
<dbReference type="AlphaFoldDB" id="A0A841L0I9"/>
<evidence type="ECO:0000256" key="1">
    <source>
        <dbReference type="SAM" id="Phobius"/>
    </source>
</evidence>
<evidence type="ECO:0000313" key="3">
    <source>
        <dbReference type="Proteomes" id="UP000538147"/>
    </source>
</evidence>
<keyword evidence="1" id="KW-0812">Transmembrane</keyword>
<feature type="transmembrane region" description="Helical" evidence="1">
    <location>
        <begin position="59"/>
        <end position="78"/>
    </location>
</feature>
<keyword evidence="1" id="KW-1133">Transmembrane helix</keyword>
<dbReference type="Proteomes" id="UP000538147">
    <property type="component" value="Unassembled WGS sequence"/>
</dbReference>
<gene>
    <name evidence="2" type="ORF">FHS79_000071</name>
</gene>
<organism evidence="2 3">
    <name type="scientific">Polymorphobacter multimanifer</name>
    <dbReference type="NCBI Taxonomy" id="1070431"/>
    <lineage>
        <taxon>Bacteria</taxon>
        <taxon>Pseudomonadati</taxon>
        <taxon>Pseudomonadota</taxon>
        <taxon>Alphaproteobacteria</taxon>
        <taxon>Sphingomonadales</taxon>
        <taxon>Sphingosinicellaceae</taxon>
        <taxon>Polymorphobacter</taxon>
    </lineage>
</organism>
<comment type="caution">
    <text evidence="2">The sequence shown here is derived from an EMBL/GenBank/DDBJ whole genome shotgun (WGS) entry which is preliminary data.</text>
</comment>